<sequence>MFLLICLFSISLASKGTSIYHDTALSTLSCLKSSKLLDFVIRKAVAPYPDMSCVYTVQEALNLGLTASNIDILFEPSMTSSESAETQVTNLVNFLKSTNVAYTRIWYSTYTTWKSSKTENTAFLEKMMAKAISLGKAGIVGSKEMWSTNFGASYTYKDAASVPLWYVSPDGDASFGNFVAFGGWSKPTMKTYEKNVWYCSLTEDLVYRA</sequence>
<accession>L7FN74</accession>
<feature type="chain" id="PRO_5003973569" evidence="3">
    <location>
        <begin position="19"/>
        <end position="209"/>
    </location>
</feature>
<dbReference type="RefSeq" id="XP_004259277.1">
    <property type="nucleotide sequence ID" value="XM_004259229.1"/>
</dbReference>
<dbReference type="InterPro" id="IPR017853">
    <property type="entry name" value="GH"/>
</dbReference>
<proteinExistence type="predicted"/>
<evidence type="ECO:0000256" key="2">
    <source>
        <dbReference type="ARBA" id="ARBA00023295"/>
    </source>
</evidence>
<dbReference type="PANTHER" id="PTHR23208">
    <property type="entry name" value="LYSOZYME PROTEIN"/>
    <property type="match status" value="1"/>
</dbReference>
<dbReference type="GO" id="GO:0007165">
    <property type="term" value="P:signal transduction"/>
    <property type="evidence" value="ECO:0007669"/>
    <property type="project" value="TreeGrafter"/>
</dbReference>
<dbReference type="KEGG" id="eiv:EIN_324340"/>
<keyword evidence="1 4" id="KW-0378">Hydrolase</keyword>
<evidence type="ECO:0000256" key="3">
    <source>
        <dbReference type="SAM" id="SignalP"/>
    </source>
</evidence>
<dbReference type="Gene3D" id="3.20.20.80">
    <property type="entry name" value="Glycosidases"/>
    <property type="match status" value="1"/>
</dbReference>
<dbReference type="GO" id="GO:0003796">
    <property type="term" value="F:lysozyme activity"/>
    <property type="evidence" value="ECO:0007669"/>
    <property type="project" value="UniProtKB-EC"/>
</dbReference>
<reference evidence="4 5" key="1">
    <citation type="submission" date="2012-10" db="EMBL/GenBank/DDBJ databases">
        <authorList>
            <person name="Zafar N."/>
            <person name="Inman J."/>
            <person name="Hall N."/>
            <person name="Lorenzi H."/>
            <person name="Caler E."/>
        </authorList>
    </citation>
    <scope>NUCLEOTIDE SEQUENCE [LARGE SCALE GENOMIC DNA]</scope>
    <source>
        <strain evidence="4 5">IP1</strain>
    </source>
</reference>
<protein>
    <submittedName>
        <fullName evidence="4">Lysozyme, putative</fullName>
        <ecNumber evidence="4">3.2.1.17</ecNumber>
    </submittedName>
</protein>
<name>L7FN74_ENTIV</name>
<feature type="signal peptide" evidence="3">
    <location>
        <begin position="1"/>
        <end position="18"/>
    </location>
</feature>
<evidence type="ECO:0000313" key="5">
    <source>
        <dbReference type="Proteomes" id="UP000014680"/>
    </source>
</evidence>
<dbReference type="InterPro" id="IPR051595">
    <property type="entry name" value="GH25_Enzymes"/>
</dbReference>
<gene>
    <name evidence="4" type="ORF">EIN_324340</name>
</gene>
<dbReference type="OrthoDB" id="2251794at2759"/>
<dbReference type="VEuPathDB" id="AmoebaDB:EIN_324340"/>
<dbReference type="EC" id="3.2.1.17" evidence="4"/>
<evidence type="ECO:0000256" key="1">
    <source>
        <dbReference type="ARBA" id="ARBA00022801"/>
    </source>
</evidence>
<organism evidence="4 5">
    <name type="scientific">Entamoeba invadens IP1</name>
    <dbReference type="NCBI Taxonomy" id="370355"/>
    <lineage>
        <taxon>Eukaryota</taxon>
        <taxon>Amoebozoa</taxon>
        <taxon>Evosea</taxon>
        <taxon>Archamoebae</taxon>
        <taxon>Mastigamoebida</taxon>
        <taxon>Entamoebidae</taxon>
        <taxon>Entamoeba</taxon>
    </lineage>
</organism>
<keyword evidence="2 4" id="KW-0326">Glycosidase</keyword>
<dbReference type="EMBL" id="KB206366">
    <property type="protein sequence ID" value="ELP92506.1"/>
    <property type="molecule type" value="Genomic_DNA"/>
</dbReference>
<keyword evidence="3" id="KW-0732">Signal</keyword>
<dbReference type="GeneID" id="14891490"/>
<keyword evidence="5" id="KW-1185">Reference proteome</keyword>
<evidence type="ECO:0000313" key="4">
    <source>
        <dbReference type="EMBL" id="ELP92506.1"/>
    </source>
</evidence>
<dbReference type="SUPFAM" id="SSF51445">
    <property type="entry name" value="(Trans)glycosidases"/>
    <property type="match status" value="1"/>
</dbReference>
<dbReference type="AlphaFoldDB" id="L7FN74"/>
<dbReference type="Proteomes" id="UP000014680">
    <property type="component" value="Unassembled WGS sequence"/>
</dbReference>
<dbReference type="PANTHER" id="PTHR23208:SF36">
    <property type="entry name" value="LYSOZYME-RELATED"/>
    <property type="match status" value="1"/>
</dbReference>